<sequence length="80" mass="9280">MAKQDEHQRRIEELERQVKGLQRQTGILHAKVEMTTNKQERRIRDLEIKAHVAQGVPQTKVAKVYQLSPGRVNQIVKKLA</sequence>
<evidence type="ECO:0000256" key="1">
    <source>
        <dbReference type="SAM" id="Coils"/>
    </source>
</evidence>
<keyword evidence="3" id="KW-1185">Reference proteome</keyword>
<dbReference type="RefSeq" id="WP_231056812.1">
    <property type="nucleotide sequence ID" value="NZ_JAJNOC010000001.1"/>
</dbReference>
<dbReference type="EMBL" id="JAJNOC010000001">
    <property type="protein sequence ID" value="MCD2515506.1"/>
    <property type="molecule type" value="Genomic_DNA"/>
</dbReference>
<feature type="coiled-coil region" evidence="1">
    <location>
        <begin position="4"/>
        <end position="31"/>
    </location>
</feature>
<name>A0ABS8Q3F6_9BURK</name>
<keyword evidence="1" id="KW-0175">Coiled coil</keyword>
<comment type="caution">
    <text evidence="2">The sequence shown here is derived from an EMBL/GenBank/DDBJ whole genome shotgun (WGS) entry which is preliminary data.</text>
</comment>
<gene>
    <name evidence="2" type="ORF">LQ564_04185</name>
</gene>
<evidence type="ECO:0008006" key="4">
    <source>
        <dbReference type="Google" id="ProtNLM"/>
    </source>
</evidence>
<protein>
    <recommendedName>
        <fullName evidence="4">RNA polymerase sigma-70 region 4 domain-containing protein</fullName>
    </recommendedName>
</protein>
<accession>A0ABS8Q3F6</accession>
<dbReference type="Proteomes" id="UP001179361">
    <property type="component" value="Unassembled WGS sequence"/>
</dbReference>
<evidence type="ECO:0000313" key="3">
    <source>
        <dbReference type="Proteomes" id="UP001179361"/>
    </source>
</evidence>
<organism evidence="2 3">
    <name type="scientific">Massilia phyllostachyos</name>
    <dbReference type="NCBI Taxonomy" id="2898585"/>
    <lineage>
        <taxon>Bacteria</taxon>
        <taxon>Pseudomonadati</taxon>
        <taxon>Pseudomonadota</taxon>
        <taxon>Betaproteobacteria</taxon>
        <taxon>Burkholderiales</taxon>
        <taxon>Oxalobacteraceae</taxon>
        <taxon>Telluria group</taxon>
        <taxon>Massilia</taxon>
    </lineage>
</organism>
<evidence type="ECO:0000313" key="2">
    <source>
        <dbReference type="EMBL" id="MCD2515506.1"/>
    </source>
</evidence>
<proteinExistence type="predicted"/>
<reference evidence="2" key="1">
    <citation type="submission" date="2021-11" db="EMBL/GenBank/DDBJ databases">
        <title>The complete genome of Massilia sp sp. G4R7.</title>
        <authorList>
            <person name="Liu L."/>
            <person name="Yue J."/>
            <person name="Yuan J."/>
            <person name="Yang F."/>
            <person name="Li L."/>
        </authorList>
    </citation>
    <scope>NUCLEOTIDE SEQUENCE</scope>
    <source>
        <strain evidence="2">G4R7</strain>
    </source>
</reference>